<dbReference type="STRING" id="1127673.GLIP_1693"/>
<gene>
    <name evidence="10" type="primary">hrpA</name>
    <name evidence="10" type="ORF">GLIP_1693</name>
</gene>
<dbReference type="FunFam" id="1.20.120.1080:FF:000005">
    <property type="entry name" value="ATP-dependent helicase HrpA"/>
    <property type="match status" value="1"/>
</dbReference>
<dbReference type="GO" id="GO:0003723">
    <property type="term" value="F:RNA binding"/>
    <property type="evidence" value="ECO:0007669"/>
    <property type="project" value="TreeGrafter"/>
</dbReference>
<keyword evidence="6" id="KW-0067">ATP-binding</keyword>
<organism evidence="10 11">
    <name type="scientific">Aliiglaciecola lipolytica E3</name>
    <dbReference type="NCBI Taxonomy" id="1127673"/>
    <lineage>
        <taxon>Bacteria</taxon>
        <taxon>Pseudomonadati</taxon>
        <taxon>Pseudomonadota</taxon>
        <taxon>Gammaproteobacteria</taxon>
        <taxon>Alteromonadales</taxon>
        <taxon>Alteromonadaceae</taxon>
        <taxon>Aliiglaciecola</taxon>
    </lineage>
</organism>
<dbReference type="EMBL" id="BAEN01000035">
    <property type="protein sequence ID" value="GAC14326.1"/>
    <property type="molecule type" value="Genomic_DNA"/>
</dbReference>
<dbReference type="eggNOG" id="COG1643">
    <property type="taxonomic scope" value="Bacteria"/>
</dbReference>
<feature type="domain" description="Helicase ATP-binding" evidence="8">
    <location>
        <begin position="85"/>
        <end position="248"/>
    </location>
</feature>
<evidence type="ECO:0000256" key="1">
    <source>
        <dbReference type="ARBA" id="ARBA00008792"/>
    </source>
</evidence>
<dbReference type="Pfam" id="PF00271">
    <property type="entry name" value="Helicase_C"/>
    <property type="match status" value="1"/>
</dbReference>
<comment type="caution">
    <text evidence="10">The sequence shown here is derived from an EMBL/GenBank/DDBJ whole genome shotgun (WGS) entry which is preliminary data.</text>
</comment>
<dbReference type="InterPro" id="IPR011709">
    <property type="entry name" value="DEAD-box_helicase_OB_fold"/>
</dbReference>
<dbReference type="Pfam" id="PF00270">
    <property type="entry name" value="DEAD"/>
    <property type="match status" value="1"/>
</dbReference>
<evidence type="ECO:0000256" key="6">
    <source>
        <dbReference type="ARBA" id="ARBA00022840"/>
    </source>
</evidence>
<evidence type="ECO:0000313" key="11">
    <source>
        <dbReference type="Proteomes" id="UP000006334"/>
    </source>
</evidence>
<dbReference type="RefSeq" id="WP_008844142.1">
    <property type="nucleotide sequence ID" value="NZ_BAEN01000035.1"/>
</dbReference>
<dbReference type="CDD" id="cd18791">
    <property type="entry name" value="SF2_C_RHA"/>
    <property type="match status" value="1"/>
</dbReference>
<dbReference type="OrthoDB" id="9805617at2"/>
<dbReference type="PANTHER" id="PTHR18934">
    <property type="entry name" value="ATP-DEPENDENT RNA HELICASE"/>
    <property type="match status" value="1"/>
</dbReference>
<dbReference type="SMART" id="SM00490">
    <property type="entry name" value="HELICc"/>
    <property type="match status" value="1"/>
</dbReference>
<dbReference type="SMART" id="SM00382">
    <property type="entry name" value="AAA"/>
    <property type="match status" value="1"/>
</dbReference>
<dbReference type="Pfam" id="PF21010">
    <property type="entry name" value="HA2_C"/>
    <property type="match status" value="1"/>
</dbReference>
<evidence type="ECO:0000256" key="7">
    <source>
        <dbReference type="ARBA" id="ARBA00047984"/>
    </source>
</evidence>
<protein>
    <recommendedName>
        <fullName evidence="2">RNA helicase</fullName>
        <ecNumber evidence="2">3.6.4.13</ecNumber>
    </recommendedName>
</protein>
<dbReference type="InterPro" id="IPR007502">
    <property type="entry name" value="Helicase-assoc_dom"/>
</dbReference>
<name>K6XRP5_9ALTE</name>
<dbReference type="NCBIfam" id="TIGR01967">
    <property type="entry name" value="DEAH_box_HrpA"/>
    <property type="match status" value="1"/>
</dbReference>
<dbReference type="Pfam" id="PF07717">
    <property type="entry name" value="OB_NTP_bind"/>
    <property type="match status" value="1"/>
</dbReference>
<reference evidence="10 11" key="1">
    <citation type="journal article" date="2017" name="Antonie Van Leeuwenhoek">
        <title>Rhizobium rhizosphaerae sp. nov., a novel species isolated from rice rhizosphere.</title>
        <authorList>
            <person name="Zhao J.J."/>
            <person name="Zhang J."/>
            <person name="Zhang R.J."/>
            <person name="Zhang C.W."/>
            <person name="Yin H.Q."/>
            <person name="Zhang X.X."/>
        </authorList>
    </citation>
    <scope>NUCLEOTIDE SEQUENCE [LARGE SCALE GENOMIC DNA]</scope>
    <source>
        <strain evidence="10 11">E3</strain>
    </source>
</reference>
<keyword evidence="11" id="KW-1185">Reference proteome</keyword>
<dbReference type="InterPro" id="IPR024590">
    <property type="entry name" value="HrpA_C"/>
</dbReference>
<dbReference type="GO" id="GO:0016887">
    <property type="term" value="F:ATP hydrolysis activity"/>
    <property type="evidence" value="ECO:0007669"/>
    <property type="project" value="RHEA"/>
</dbReference>
<dbReference type="FunFam" id="3.40.50.300:FF:000439">
    <property type="entry name" value="ATP-dependent RNA helicase HrpA"/>
    <property type="match status" value="1"/>
</dbReference>
<dbReference type="SMART" id="SM00487">
    <property type="entry name" value="DEXDc"/>
    <property type="match status" value="1"/>
</dbReference>
<evidence type="ECO:0000256" key="2">
    <source>
        <dbReference type="ARBA" id="ARBA00012552"/>
    </source>
</evidence>
<dbReference type="InterPro" id="IPR010222">
    <property type="entry name" value="RNA_helicase_HrpA"/>
</dbReference>
<dbReference type="GO" id="GO:0005524">
    <property type="term" value="F:ATP binding"/>
    <property type="evidence" value="ECO:0007669"/>
    <property type="project" value="UniProtKB-KW"/>
</dbReference>
<dbReference type="InterPro" id="IPR027417">
    <property type="entry name" value="P-loop_NTPase"/>
</dbReference>
<keyword evidence="3" id="KW-0547">Nucleotide-binding</keyword>
<accession>K6XRP5</accession>
<dbReference type="Proteomes" id="UP000006334">
    <property type="component" value="Unassembled WGS sequence"/>
</dbReference>
<dbReference type="SMART" id="SM00847">
    <property type="entry name" value="HA2"/>
    <property type="match status" value="1"/>
</dbReference>
<keyword evidence="5 10" id="KW-0347">Helicase</keyword>
<dbReference type="PROSITE" id="PS51194">
    <property type="entry name" value="HELICASE_CTER"/>
    <property type="match status" value="1"/>
</dbReference>
<dbReference type="FunFam" id="3.40.50.300:FF:000575">
    <property type="entry name" value="ATP-dependent helicase hrpA"/>
    <property type="match status" value="1"/>
</dbReference>
<dbReference type="Pfam" id="PF11898">
    <property type="entry name" value="DUF3418"/>
    <property type="match status" value="1"/>
</dbReference>
<dbReference type="InterPro" id="IPR011545">
    <property type="entry name" value="DEAD/DEAH_box_helicase_dom"/>
</dbReference>
<evidence type="ECO:0000259" key="8">
    <source>
        <dbReference type="PROSITE" id="PS51192"/>
    </source>
</evidence>
<dbReference type="Gene3D" id="1.20.120.1080">
    <property type="match status" value="1"/>
</dbReference>
<evidence type="ECO:0000313" key="10">
    <source>
        <dbReference type="EMBL" id="GAC14326.1"/>
    </source>
</evidence>
<dbReference type="SUPFAM" id="SSF52540">
    <property type="entry name" value="P-loop containing nucleoside triphosphate hydrolases"/>
    <property type="match status" value="1"/>
</dbReference>
<dbReference type="CDD" id="cd17989">
    <property type="entry name" value="DEXHc_HrpA"/>
    <property type="match status" value="1"/>
</dbReference>
<keyword evidence="4 10" id="KW-0378">Hydrolase</keyword>
<dbReference type="InterPro" id="IPR001650">
    <property type="entry name" value="Helicase_C-like"/>
</dbReference>
<evidence type="ECO:0000256" key="4">
    <source>
        <dbReference type="ARBA" id="ARBA00022801"/>
    </source>
</evidence>
<comment type="catalytic activity">
    <reaction evidence="7">
        <text>ATP + H2O = ADP + phosphate + H(+)</text>
        <dbReference type="Rhea" id="RHEA:13065"/>
        <dbReference type="ChEBI" id="CHEBI:15377"/>
        <dbReference type="ChEBI" id="CHEBI:15378"/>
        <dbReference type="ChEBI" id="CHEBI:30616"/>
        <dbReference type="ChEBI" id="CHEBI:43474"/>
        <dbReference type="ChEBI" id="CHEBI:456216"/>
        <dbReference type="EC" id="3.6.4.13"/>
    </reaction>
</comment>
<dbReference type="NCBIfam" id="NF008348">
    <property type="entry name" value="PRK11131.1"/>
    <property type="match status" value="1"/>
</dbReference>
<dbReference type="InterPro" id="IPR014001">
    <property type="entry name" value="Helicase_ATP-bd"/>
</dbReference>
<feature type="domain" description="Helicase C-terminal" evidence="9">
    <location>
        <begin position="273"/>
        <end position="440"/>
    </location>
</feature>
<proteinExistence type="inferred from homology"/>
<evidence type="ECO:0000256" key="3">
    <source>
        <dbReference type="ARBA" id="ARBA00022741"/>
    </source>
</evidence>
<dbReference type="Gene3D" id="3.40.50.300">
    <property type="entry name" value="P-loop containing nucleotide triphosphate hydrolases"/>
    <property type="match status" value="2"/>
</dbReference>
<dbReference type="PANTHER" id="PTHR18934:SF99">
    <property type="entry name" value="ATP-DEPENDENT RNA HELICASE DHX37-RELATED"/>
    <property type="match status" value="1"/>
</dbReference>
<dbReference type="EC" id="3.6.4.13" evidence="2"/>
<comment type="similarity">
    <text evidence="1">Belongs to the DEAD box helicase family. DEAH subfamily.</text>
</comment>
<sequence length="1300" mass="148207">MSNTLNNVIPSRDELQKQLKNCLGSDKFRLQKRLTRLKADASDSQRLSIAVAIEQSILQRQTKQQNIPEINYPDLPVSEHRQDIQDAIANNQVVIIAGETGSGKTTQIPKICLQLGRGVDGLIGHTQPRRLAARTVAGRIAEELDTTVGQKVGFKVRFSDQVGDDTYVKLMTDGILLAEIQADRYLNQYDTLIIDEAHERSLNIDFILGYLKQLLPKRPDLKLIITSATIDPERFSKHFNNAPIIQVSGRSYPVEVRYKPLQESDEDSDQIQGIIDAVKELEREKRGDILVFLSGEREIRDTADALIKQKFKGTEVLPLYARLSVAEQNRIFQSHGSRRIVLATNVAETSLTVPGIKYVIDPGFARLSRYSYRSKVQRLPIEAISQASANQRAGRCGRVSEGICIRLYSEDDFLSRPEFTDPEILRTNLASVILQMLSLKLGSIQDFPFVQPPDNRFINDGFRLLEELTAVEKQQGKLSLTETGRQIAKLPVDPRYARMVVEGGRNNCVSELIIIAAGLSIQDPRERPQDKRAAADQQHEIYANKQSDFIALLNLWQDFKQQQKALTANQLRKWCRNHFINYLRMREWQDVVSQLKKSIVEIGFRLNSQEASFEDVHKAILSGLLSHVGFKDKEREFDGARGSKFMIFPGSNLAKKPPKWTMVAELVETSRLFGRVAAKIEPEWIEPLAKHLTKYQYSEPTWSKKRGAVQALEKVLLFGLSIVNNRQVNYSQIDPIISREIFITDALVNADTKLSYEFIHYNQSLIEDIQLLEEKSRRRDVLVDEQELVSFYEQIIPAHVCSESSFKKWWNKADKTVQESLKYDPEKLKKHQAEQVNELNFPDSWQQNNLNLSLSYCFEPNQVDDGVSLIIPLPILNQLDETGFDWLIPGFRHELIVTLIKSLPKRLRRNFVPAPNFADACMLDMPVKDTKGNALSFLEALSKKLLKMTGVTVEEQEWQWQSLPDHLKFNFKVVDGKGNLLKQGRDLYVLKYGLQEKISSTLQKAATPEIEKAGLTQWDFNSLENEYIDNSQGYEVKAYPALVDDKKSVAIKLFETPEKAQSVHRLGVRRLLMLNIPSPLSYLKEKLPNKAKLGLYFNPFGQIQALINDCIEAGVDHLIDVFEAEHKTTIRSPELFEQARDYVRKEINDVVLEIAKKVEVGLTQAHQIQKKLKGNVPLTMISAHGDIKQHLNALVFPGFVAQFGIAKIDDWNRYIKGIARRLEKLPIDPNKDRLHQINIEKVQTKYVAALNKIPEGKSVPAELAQVRWMIEELRISFFAQQLGTPMPISIKRIDNQLLSF</sequence>
<evidence type="ECO:0000259" key="9">
    <source>
        <dbReference type="PROSITE" id="PS51194"/>
    </source>
</evidence>
<dbReference type="PROSITE" id="PS51192">
    <property type="entry name" value="HELICASE_ATP_BIND_1"/>
    <property type="match status" value="1"/>
</dbReference>
<evidence type="ECO:0000256" key="5">
    <source>
        <dbReference type="ARBA" id="ARBA00022806"/>
    </source>
</evidence>
<dbReference type="InterPro" id="IPR003593">
    <property type="entry name" value="AAA+_ATPase"/>
</dbReference>
<dbReference type="GO" id="GO:0003724">
    <property type="term" value="F:RNA helicase activity"/>
    <property type="evidence" value="ECO:0007669"/>
    <property type="project" value="UniProtKB-EC"/>
</dbReference>